<dbReference type="AlphaFoldDB" id="A0A8J3I5L6"/>
<dbReference type="SUPFAM" id="SSF53474">
    <property type="entry name" value="alpha/beta-Hydrolases"/>
    <property type="match status" value="1"/>
</dbReference>
<reference evidence="2" key="1">
    <citation type="submission" date="2020-10" db="EMBL/GenBank/DDBJ databases">
        <title>Taxonomic study of unclassified bacteria belonging to the class Ktedonobacteria.</title>
        <authorList>
            <person name="Yabe S."/>
            <person name="Wang C.M."/>
            <person name="Zheng Y."/>
            <person name="Sakai Y."/>
            <person name="Cavaletti L."/>
            <person name="Monciardini P."/>
            <person name="Donadio S."/>
        </authorList>
    </citation>
    <scope>NUCLEOTIDE SEQUENCE</scope>
    <source>
        <strain evidence="2">SOSP1-1</strain>
    </source>
</reference>
<comment type="caution">
    <text evidence="2">The sequence shown here is derived from an EMBL/GenBank/DDBJ whole genome shotgun (WGS) entry which is preliminary data.</text>
</comment>
<name>A0A8J3I5L6_9CHLR</name>
<dbReference type="RefSeq" id="WP_220195241.1">
    <property type="nucleotide sequence ID" value="NZ_BNJF01000002.1"/>
</dbReference>
<dbReference type="InterPro" id="IPR000073">
    <property type="entry name" value="AB_hydrolase_1"/>
</dbReference>
<dbReference type="GO" id="GO:0004806">
    <property type="term" value="F:triacylglycerol lipase activity"/>
    <property type="evidence" value="ECO:0007669"/>
    <property type="project" value="TreeGrafter"/>
</dbReference>
<keyword evidence="2" id="KW-0378">Hydrolase</keyword>
<accession>A0A8J3I5L6</accession>
<dbReference type="Pfam" id="PF12697">
    <property type="entry name" value="Abhydrolase_6"/>
    <property type="match status" value="1"/>
</dbReference>
<dbReference type="EMBL" id="BNJF01000002">
    <property type="protein sequence ID" value="GHO45814.1"/>
    <property type="molecule type" value="Genomic_DNA"/>
</dbReference>
<evidence type="ECO:0000313" key="3">
    <source>
        <dbReference type="Proteomes" id="UP000612362"/>
    </source>
</evidence>
<dbReference type="GO" id="GO:0046503">
    <property type="term" value="P:glycerolipid catabolic process"/>
    <property type="evidence" value="ECO:0007669"/>
    <property type="project" value="TreeGrafter"/>
</dbReference>
<dbReference type="Proteomes" id="UP000612362">
    <property type="component" value="Unassembled WGS sequence"/>
</dbReference>
<organism evidence="2 3">
    <name type="scientific">Ktedonospora formicarum</name>
    <dbReference type="NCBI Taxonomy" id="2778364"/>
    <lineage>
        <taxon>Bacteria</taxon>
        <taxon>Bacillati</taxon>
        <taxon>Chloroflexota</taxon>
        <taxon>Ktedonobacteria</taxon>
        <taxon>Ktedonobacterales</taxon>
        <taxon>Ktedonobacteraceae</taxon>
        <taxon>Ktedonospora</taxon>
    </lineage>
</organism>
<evidence type="ECO:0000259" key="1">
    <source>
        <dbReference type="Pfam" id="PF12697"/>
    </source>
</evidence>
<dbReference type="InterPro" id="IPR050471">
    <property type="entry name" value="AB_hydrolase"/>
</dbReference>
<dbReference type="PANTHER" id="PTHR43433">
    <property type="entry name" value="HYDROLASE, ALPHA/BETA FOLD FAMILY PROTEIN"/>
    <property type="match status" value="1"/>
</dbReference>
<protein>
    <submittedName>
        <fullName evidence="2">Alpha/beta hydrolase</fullName>
    </submittedName>
</protein>
<gene>
    <name evidence="2" type="ORF">KSX_39770</name>
</gene>
<proteinExistence type="predicted"/>
<keyword evidence="3" id="KW-1185">Reference proteome</keyword>
<evidence type="ECO:0000313" key="2">
    <source>
        <dbReference type="EMBL" id="GHO45814.1"/>
    </source>
</evidence>
<dbReference type="Gene3D" id="3.40.50.1820">
    <property type="entry name" value="alpha/beta hydrolase"/>
    <property type="match status" value="1"/>
</dbReference>
<feature type="domain" description="AB hydrolase-1" evidence="1">
    <location>
        <begin position="23"/>
        <end position="217"/>
    </location>
</feature>
<dbReference type="PANTHER" id="PTHR43433:SF5">
    <property type="entry name" value="AB HYDROLASE-1 DOMAIN-CONTAINING PROTEIN"/>
    <property type="match status" value="1"/>
</dbReference>
<sequence length="262" mass="28466">MKHVQSADGTSIAFDQLGQGPVVILVPGIFEQRAMESETSQLAPQLAEHFTVFHYDRRGRGDSTDTLPYAVEREIEDIAALIAYAGGSAFLFGISSGAALALEAAIKLAGKVHKLGMYEPPYNSDEDARQAWRGFRAQLAEALAADRRGDAVGLFMTLLGVPAEHLGGMHQYPMWRMWEAVAPTMAYDATILGEDASVPVEKAARVTIPTLIMDGSESYPFMHITAMTLASSIPNAKQRTLQGQNHEVNAQALVPMLRAFFT</sequence>
<dbReference type="InterPro" id="IPR029058">
    <property type="entry name" value="AB_hydrolase_fold"/>
</dbReference>